<dbReference type="VEuPathDB" id="FungiDB:MELLADRAFT_79147"/>
<dbReference type="RefSeq" id="XP_007415932.1">
    <property type="nucleotide sequence ID" value="XM_007415870.1"/>
</dbReference>
<keyword evidence="3" id="KW-1185">Reference proteome</keyword>
<dbReference type="InParanoid" id="F4S3D3"/>
<gene>
    <name evidence="2" type="ORF">MELLADRAFT_79147</name>
</gene>
<dbReference type="OrthoDB" id="2502012at2759"/>
<accession>F4S3D3</accession>
<organism evidence="3">
    <name type="scientific">Melampsora larici-populina (strain 98AG31 / pathotype 3-4-7)</name>
    <name type="common">Poplar leaf rust fungus</name>
    <dbReference type="NCBI Taxonomy" id="747676"/>
    <lineage>
        <taxon>Eukaryota</taxon>
        <taxon>Fungi</taxon>
        <taxon>Dikarya</taxon>
        <taxon>Basidiomycota</taxon>
        <taxon>Pucciniomycotina</taxon>
        <taxon>Pucciniomycetes</taxon>
        <taxon>Pucciniales</taxon>
        <taxon>Melampsoraceae</taxon>
        <taxon>Melampsora</taxon>
    </lineage>
</organism>
<dbReference type="Proteomes" id="UP000001072">
    <property type="component" value="Unassembled WGS sequence"/>
</dbReference>
<feature type="compositionally biased region" description="Polar residues" evidence="1">
    <location>
        <begin position="258"/>
        <end position="273"/>
    </location>
</feature>
<dbReference type="AlphaFoldDB" id="F4S3D3"/>
<name>F4S3D3_MELLP</name>
<reference evidence="3" key="1">
    <citation type="journal article" date="2011" name="Proc. Natl. Acad. Sci. U.S.A.">
        <title>Obligate biotrophy features unraveled by the genomic analysis of rust fungi.</title>
        <authorList>
            <person name="Duplessis S."/>
            <person name="Cuomo C.A."/>
            <person name="Lin Y.-C."/>
            <person name="Aerts A."/>
            <person name="Tisserant E."/>
            <person name="Veneault-Fourrey C."/>
            <person name="Joly D.L."/>
            <person name="Hacquard S."/>
            <person name="Amselem J."/>
            <person name="Cantarel B.L."/>
            <person name="Chiu R."/>
            <person name="Coutinho P.M."/>
            <person name="Feau N."/>
            <person name="Field M."/>
            <person name="Frey P."/>
            <person name="Gelhaye E."/>
            <person name="Goldberg J."/>
            <person name="Grabherr M.G."/>
            <person name="Kodira C.D."/>
            <person name="Kohler A."/>
            <person name="Kuees U."/>
            <person name="Lindquist E.A."/>
            <person name="Lucas S.M."/>
            <person name="Mago R."/>
            <person name="Mauceli E."/>
            <person name="Morin E."/>
            <person name="Murat C."/>
            <person name="Pangilinan J.L."/>
            <person name="Park R."/>
            <person name="Pearson M."/>
            <person name="Quesneville H."/>
            <person name="Rouhier N."/>
            <person name="Sakthikumar S."/>
            <person name="Salamov A.A."/>
            <person name="Schmutz J."/>
            <person name="Selles B."/>
            <person name="Shapiro H."/>
            <person name="Tanguay P."/>
            <person name="Tuskan G.A."/>
            <person name="Henrissat B."/>
            <person name="Van de Peer Y."/>
            <person name="Rouze P."/>
            <person name="Ellis J.G."/>
            <person name="Dodds P.N."/>
            <person name="Schein J.E."/>
            <person name="Zhong S."/>
            <person name="Hamelin R.C."/>
            <person name="Grigoriev I.V."/>
            <person name="Szabo L.J."/>
            <person name="Martin F."/>
        </authorList>
    </citation>
    <scope>NUCLEOTIDE SEQUENCE [LARGE SCALE GENOMIC DNA]</scope>
    <source>
        <strain evidence="3">98AG31 / pathotype 3-4-7</strain>
    </source>
</reference>
<dbReference type="GeneID" id="18933223"/>
<feature type="compositionally biased region" description="Acidic residues" evidence="1">
    <location>
        <begin position="274"/>
        <end position="285"/>
    </location>
</feature>
<dbReference type="HOGENOM" id="CLU_769729_0_0_1"/>
<sequence>MLKSSTNQNHLNIYTISGFNLAIEILERLIQLAKPTTEPFDLVNDLKTNEDKEDSNKTYRLITKYYSANLSVKIIDVTNNTDQDFSDTETEDDHTNQVSIIVSNPNDSENLIDFLSTFNDFESELTMVILSTNQTDQNLNQIEESCQEFGFEFYDLDTLNEASMALQCVAWPKIEKHDRKSSGLEPDLFEENELNSISYDSNTSNKLPVDSLSEIDWSNHGKSLIKSTSKSSSSSDLTTGLENQFEDDFSPFVSAELTSSSSTTFDPFNQSDYDQLEDQEGNQATEDEELNEFLFGSNLNQSGIDEIDLETLCNKINSLKTLGLKMNEENRKKLASQVALLIENQL</sequence>
<dbReference type="EMBL" id="GL883143">
    <property type="protein sequence ID" value="EGG00858.1"/>
    <property type="molecule type" value="Genomic_DNA"/>
</dbReference>
<feature type="region of interest" description="Disordered" evidence="1">
    <location>
        <begin position="258"/>
        <end position="285"/>
    </location>
</feature>
<protein>
    <submittedName>
        <fullName evidence="2">Uncharacterized protein</fullName>
    </submittedName>
</protein>
<dbReference type="Gene3D" id="3.40.50.11960">
    <property type="match status" value="1"/>
</dbReference>
<evidence type="ECO:0000256" key="1">
    <source>
        <dbReference type="SAM" id="MobiDB-lite"/>
    </source>
</evidence>
<dbReference type="KEGG" id="mlr:MELLADRAFT_79147"/>
<evidence type="ECO:0000313" key="2">
    <source>
        <dbReference type="EMBL" id="EGG00858.1"/>
    </source>
</evidence>
<proteinExistence type="predicted"/>
<evidence type="ECO:0000313" key="3">
    <source>
        <dbReference type="Proteomes" id="UP000001072"/>
    </source>
</evidence>